<proteinExistence type="predicted"/>
<organism evidence="2 3">
    <name type="scientific">Nocardia transvalensis</name>
    <dbReference type="NCBI Taxonomy" id="37333"/>
    <lineage>
        <taxon>Bacteria</taxon>
        <taxon>Bacillati</taxon>
        <taxon>Actinomycetota</taxon>
        <taxon>Actinomycetes</taxon>
        <taxon>Mycobacteriales</taxon>
        <taxon>Nocardiaceae</taxon>
        <taxon>Nocardia</taxon>
    </lineage>
</organism>
<dbReference type="InterPro" id="IPR002575">
    <property type="entry name" value="Aminoglycoside_PTrfase"/>
</dbReference>
<accession>A0A7W9UJ25</accession>
<comment type="caution">
    <text evidence="2">The sequence shown here is derived from an EMBL/GenBank/DDBJ whole genome shotgun (WGS) entry which is preliminary data.</text>
</comment>
<evidence type="ECO:0000259" key="1">
    <source>
        <dbReference type="Pfam" id="PF01636"/>
    </source>
</evidence>
<dbReference type="Gene3D" id="3.90.1200.10">
    <property type="match status" value="1"/>
</dbReference>
<evidence type="ECO:0000313" key="2">
    <source>
        <dbReference type="EMBL" id="MBB5915003.1"/>
    </source>
</evidence>
<keyword evidence="3" id="KW-1185">Reference proteome</keyword>
<keyword evidence="2" id="KW-0808">Transferase</keyword>
<reference evidence="2 3" key="1">
    <citation type="submission" date="2020-08" db="EMBL/GenBank/DDBJ databases">
        <title>Sequencing the genomes of 1000 actinobacteria strains.</title>
        <authorList>
            <person name="Klenk H.-P."/>
        </authorList>
    </citation>
    <scope>NUCLEOTIDE SEQUENCE [LARGE SCALE GENOMIC DNA]</scope>
    <source>
        <strain evidence="2 3">DSM 43582</strain>
    </source>
</reference>
<dbReference type="PANTHER" id="PTHR21310">
    <property type="entry name" value="AMINOGLYCOSIDE PHOSPHOTRANSFERASE-RELATED-RELATED"/>
    <property type="match status" value="1"/>
</dbReference>
<name>A0A7W9UJ25_9NOCA</name>
<dbReference type="AlphaFoldDB" id="A0A7W9UJ25"/>
<feature type="domain" description="Aminoglycoside phosphotransferase" evidence="1">
    <location>
        <begin position="35"/>
        <end position="272"/>
    </location>
</feature>
<dbReference type="InterPro" id="IPR011009">
    <property type="entry name" value="Kinase-like_dom_sf"/>
</dbReference>
<dbReference type="Pfam" id="PF01636">
    <property type="entry name" value="APH"/>
    <property type="match status" value="1"/>
</dbReference>
<dbReference type="Gene3D" id="3.30.200.20">
    <property type="entry name" value="Phosphorylase Kinase, domain 1"/>
    <property type="match status" value="1"/>
</dbReference>
<dbReference type="EMBL" id="JACHIT010000001">
    <property type="protein sequence ID" value="MBB5915003.1"/>
    <property type="molecule type" value="Genomic_DNA"/>
</dbReference>
<dbReference type="SUPFAM" id="SSF56112">
    <property type="entry name" value="Protein kinase-like (PK-like)"/>
    <property type="match status" value="1"/>
</dbReference>
<sequence>MDMTASVELPEEWEQRVREALAGSDLPSGELRMLGAGMDSIALLLERDEGAYVLRLPQNSHGAEGIAREARLLPELADRMPVPIPRFSFTAPNPLGPGEFCAYPMVPGDSLSEEQWHECGLLNLPETARLVAEAIEAVHAFPVARARDLGVETWDLRADFDADLKTVRAQVIPLLSGNHAALLLGAWHGYLDDDENFAYPPTLTHADVSLDHLLVSGTAITGLIDFGDVEIGDPDYDLCYLYPEAGRDFVARVQRCRGRELGSRTEAKLRFWACADPALDVVHALENGLSEFRAERLRVLTDALDRFQSA</sequence>
<gene>
    <name evidence="2" type="ORF">BJY24_003870</name>
</gene>
<dbReference type="Proteomes" id="UP000540412">
    <property type="component" value="Unassembled WGS sequence"/>
</dbReference>
<protein>
    <submittedName>
        <fullName evidence="2">Aminoglycoside phosphotransferase (APT) family kinase protein</fullName>
    </submittedName>
</protein>
<keyword evidence="2" id="KW-0418">Kinase</keyword>
<evidence type="ECO:0000313" key="3">
    <source>
        <dbReference type="Proteomes" id="UP000540412"/>
    </source>
</evidence>
<dbReference type="GO" id="GO:0016301">
    <property type="term" value="F:kinase activity"/>
    <property type="evidence" value="ECO:0007669"/>
    <property type="project" value="UniProtKB-KW"/>
</dbReference>
<dbReference type="InterPro" id="IPR051678">
    <property type="entry name" value="AGP_Transferase"/>
</dbReference>